<evidence type="ECO:0000256" key="1">
    <source>
        <dbReference type="SAM" id="SignalP"/>
    </source>
</evidence>
<proteinExistence type="predicted"/>
<feature type="chain" id="PRO_5003822642" evidence="1">
    <location>
        <begin position="22"/>
        <end position="89"/>
    </location>
</feature>
<evidence type="ECO:0000313" key="3">
    <source>
        <dbReference type="Proteomes" id="UP000004810"/>
    </source>
</evidence>
<dbReference type="EMBL" id="ADBV01000518">
    <property type="protein sequence ID" value="EJW87034.1"/>
    <property type="molecule type" value="Genomic_DNA"/>
</dbReference>
<feature type="signal peptide" evidence="1">
    <location>
        <begin position="1"/>
        <end position="21"/>
    </location>
</feature>
<accession>J9FI98</accession>
<reference evidence="3" key="1">
    <citation type="submission" date="2012-08" db="EMBL/GenBank/DDBJ databases">
        <title>The Genome Sequence of Wuchereria bancrofti.</title>
        <authorList>
            <person name="Nutman T.B."/>
            <person name="Fink D.L."/>
            <person name="Russ C."/>
            <person name="Young S."/>
            <person name="Zeng Q."/>
            <person name="Koehrsen M."/>
            <person name="Alvarado L."/>
            <person name="Berlin A."/>
            <person name="Chapman S.B."/>
            <person name="Chen Z."/>
            <person name="Freedman E."/>
            <person name="Gellesch M."/>
            <person name="Goldberg J."/>
            <person name="Griggs A."/>
            <person name="Gujja S."/>
            <person name="Heilman E.R."/>
            <person name="Heiman D."/>
            <person name="Hepburn T."/>
            <person name="Howarth C."/>
            <person name="Jen D."/>
            <person name="Larson L."/>
            <person name="Lewis B."/>
            <person name="Mehta T."/>
            <person name="Park D."/>
            <person name="Pearson M."/>
            <person name="Roberts A."/>
            <person name="Saif S."/>
            <person name="Shea T."/>
            <person name="Shenoy N."/>
            <person name="Sisk P."/>
            <person name="Stolte C."/>
            <person name="Sykes S."/>
            <person name="Walk T."/>
            <person name="White J."/>
            <person name="Yandava C."/>
            <person name="Haas B."/>
            <person name="Henn M.R."/>
            <person name="Nusbaum C."/>
            <person name="Birren B."/>
        </authorList>
    </citation>
    <scope>NUCLEOTIDE SEQUENCE [LARGE SCALE GENOMIC DNA]</scope>
    <source>
        <strain evidence="3">NA</strain>
    </source>
</reference>
<protein>
    <submittedName>
        <fullName evidence="2">Uncharacterized protein</fullName>
    </submittedName>
</protein>
<evidence type="ECO:0000313" key="2">
    <source>
        <dbReference type="EMBL" id="EJW87034.1"/>
    </source>
</evidence>
<keyword evidence="1" id="KW-0732">Signal</keyword>
<dbReference type="Proteomes" id="UP000004810">
    <property type="component" value="Unassembled WGS sequence"/>
</dbReference>
<sequence>MIVSLILSLLLTFLITNSGECTQIYLSSRTKNVYRKDCKRTDIIAKHQGTENSTEFDLQTRYLQASTILCSDSNLAITKIAEWLSQLEI</sequence>
<name>J9FI98_WUCBA</name>
<organism evidence="2 3">
    <name type="scientific">Wuchereria bancrofti</name>
    <dbReference type="NCBI Taxonomy" id="6293"/>
    <lineage>
        <taxon>Eukaryota</taxon>
        <taxon>Metazoa</taxon>
        <taxon>Ecdysozoa</taxon>
        <taxon>Nematoda</taxon>
        <taxon>Chromadorea</taxon>
        <taxon>Rhabditida</taxon>
        <taxon>Spirurina</taxon>
        <taxon>Spiruromorpha</taxon>
        <taxon>Filarioidea</taxon>
        <taxon>Onchocercidae</taxon>
        <taxon>Wuchereria</taxon>
    </lineage>
</organism>
<dbReference type="AlphaFoldDB" id="J9FI98"/>
<gene>
    <name evidence="2" type="ORF">WUBG_02054</name>
</gene>
<comment type="caution">
    <text evidence="2">The sequence shown here is derived from an EMBL/GenBank/DDBJ whole genome shotgun (WGS) entry which is preliminary data.</text>
</comment>